<keyword evidence="2" id="KW-1185">Reference proteome</keyword>
<evidence type="ECO:0000313" key="2">
    <source>
        <dbReference type="Proteomes" id="UP000198757"/>
    </source>
</evidence>
<dbReference type="STRING" id="1285928.SAMN04487894_12611"/>
<organism evidence="1 2">
    <name type="scientific">Niabella drilacis (strain DSM 25811 / CCM 8410 / CCUG 62505 / LMG 26954 / E90)</name>
    <dbReference type="NCBI Taxonomy" id="1285928"/>
    <lineage>
        <taxon>Bacteria</taxon>
        <taxon>Pseudomonadati</taxon>
        <taxon>Bacteroidota</taxon>
        <taxon>Chitinophagia</taxon>
        <taxon>Chitinophagales</taxon>
        <taxon>Chitinophagaceae</taxon>
        <taxon>Niabella</taxon>
    </lineage>
</organism>
<gene>
    <name evidence="1" type="ORF">SAMN04487894_12611</name>
</gene>
<sequence>MKKLKWSNLPLDAGALLTREQMKKIDGGSGGSGCNYTSQCDMGLECINNECIWPGEHDGGSGSGSGSDSCAAGTCPPGSAVWACPDSSCPGGYKAFCAPGGPFPCA</sequence>
<name>A0A1G7AZW8_NIADE</name>
<proteinExistence type="predicted"/>
<reference evidence="2" key="1">
    <citation type="submission" date="2016-10" db="EMBL/GenBank/DDBJ databases">
        <authorList>
            <person name="Varghese N."/>
            <person name="Submissions S."/>
        </authorList>
    </citation>
    <scope>NUCLEOTIDE SEQUENCE [LARGE SCALE GENOMIC DNA]</scope>
    <source>
        <strain evidence="2">DSM 25811 / CCM 8410 / LMG 26954 / E90</strain>
    </source>
</reference>
<dbReference type="EMBL" id="FMZO01000026">
    <property type="protein sequence ID" value="SDE20137.1"/>
    <property type="molecule type" value="Genomic_DNA"/>
</dbReference>
<dbReference type="RefSeq" id="WP_090393398.1">
    <property type="nucleotide sequence ID" value="NZ_FMZO01000026.1"/>
</dbReference>
<dbReference type="OrthoDB" id="840210at2"/>
<evidence type="ECO:0000313" key="1">
    <source>
        <dbReference type="EMBL" id="SDE20137.1"/>
    </source>
</evidence>
<dbReference type="AlphaFoldDB" id="A0A1G7AZW8"/>
<accession>A0A1G7AZW8</accession>
<dbReference type="Proteomes" id="UP000198757">
    <property type="component" value="Unassembled WGS sequence"/>
</dbReference>
<protein>
    <submittedName>
        <fullName evidence="1">Uncharacterized protein</fullName>
    </submittedName>
</protein>